<comment type="caution">
    <text evidence="4">The sequence shown here is derived from an EMBL/GenBank/DDBJ whole genome shotgun (WGS) entry which is preliminary data.</text>
</comment>
<dbReference type="PROSITE" id="PS51257">
    <property type="entry name" value="PROKAR_LIPOPROTEIN"/>
    <property type="match status" value="1"/>
</dbReference>
<dbReference type="Proteomes" id="UP000618579">
    <property type="component" value="Unassembled WGS sequence"/>
</dbReference>
<evidence type="ECO:0000259" key="3">
    <source>
        <dbReference type="PROSITE" id="PS50983"/>
    </source>
</evidence>
<evidence type="ECO:0000256" key="2">
    <source>
        <dbReference type="SAM" id="MobiDB-lite"/>
    </source>
</evidence>
<organism evidence="4 5">
    <name type="scientific">Paenibacillus planticolens</name>
    <dbReference type="NCBI Taxonomy" id="2654976"/>
    <lineage>
        <taxon>Bacteria</taxon>
        <taxon>Bacillati</taxon>
        <taxon>Bacillota</taxon>
        <taxon>Bacilli</taxon>
        <taxon>Bacillales</taxon>
        <taxon>Paenibacillaceae</taxon>
        <taxon>Paenibacillus</taxon>
    </lineage>
</organism>
<evidence type="ECO:0000256" key="1">
    <source>
        <dbReference type="ARBA" id="ARBA00008814"/>
    </source>
</evidence>
<protein>
    <submittedName>
        <fullName evidence="4">ABC transporter substrate-binding protein</fullName>
    </submittedName>
</protein>
<reference evidence="4 5" key="1">
    <citation type="submission" date="2019-10" db="EMBL/GenBank/DDBJ databases">
        <title>Description of Paenibacillus pedi sp. nov.</title>
        <authorList>
            <person name="Carlier A."/>
            <person name="Qi S."/>
        </authorList>
    </citation>
    <scope>NUCLEOTIDE SEQUENCE [LARGE SCALE GENOMIC DNA]</scope>
    <source>
        <strain evidence="4 5">LMG 31457</strain>
    </source>
</reference>
<feature type="region of interest" description="Disordered" evidence="2">
    <location>
        <begin position="27"/>
        <end position="53"/>
    </location>
</feature>
<feature type="domain" description="Fe/B12 periplasmic-binding" evidence="3">
    <location>
        <begin position="77"/>
        <end position="336"/>
    </location>
</feature>
<keyword evidence="5" id="KW-1185">Reference proteome</keyword>
<evidence type="ECO:0000313" key="4">
    <source>
        <dbReference type="EMBL" id="NOV04801.1"/>
    </source>
</evidence>
<comment type="similarity">
    <text evidence="1">Belongs to the bacterial solute-binding protein 8 family.</text>
</comment>
<dbReference type="PANTHER" id="PTHR30535">
    <property type="entry name" value="VITAMIN B12-BINDING PROTEIN"/>
    <property type="match status" value="1"/>
</dbReference>
<dbReference type="Gene3D" id="3.40.50.1980">
    <property type="entry name" value="Nitrogenase molybdenum iron protein domain"/>
    <property type="match status" value="2"/>
</dbReference>
<feature type="compositionally biased region" description="Low complexity" evidence="2">
    <location>
        <begin position="42"/>
        <end position="51"/>
    </location>
</feature>
<dbReference type="SUPFAM" id="SSF53807">
    <property type="entry name" value="Helical backbone' metal receptor"/>
    <property type="match status" value="1"/>
</dbReference>
<proteinExistence type="inferred from homology"/>
<dbReference type="InterPro" id="IPR002491">
    <property type="entry name" value="ABC_transptr_periplasmic_BD"/>
</dbReference>
<dbReference type="Pfam" id="PF01497">
    <property type="entry name" value="Peripla_BP_2"/>
    <property type="match status" value="1"/>
</dbReference>
<dbReference type="InterPro" id="IPR050902">
    <property type="entry name" value="ABC_Transporter_SBP"/>
</dbReference>
<sequence>MLLKRLGLIIASIFVLSTIVMGCSASKPTEISSPKPAVTEQTTSTKPTPSTAPLNGDFITFKDSTKQEITLKDKPQRVILLNTEVQELFYQAGGKAVGLATAPGIPVPEMAKDAARVGTINQVSLEKLMSLKPDLVIGQSMFHASLKDSLASSKVPLALMDIKSYEDIKAAAELFGKIAGKEAETMAALDQTEQNMQTVLSKLPQQSPKFAMITIMPTGISVQKNSTISLDVASRLKLKNVAESLPSGRMPSSAPYSLEKLVELDPDFVFFLVHGTEDYGKEKLKSDIESNPAWKTLRAVKENKIYFLPSSLFVTNPGFHFDQSLSYLARLVYPDIYGSVAK</sequence>
<evidence type="ECO:0000313" key="5">
    <source>
        <dbReference type="Proteomes" id="UP000618579"/>
    </source>
</evidence>
<gene>
    <name evidence="4" type="ORF">GC097_33055</name>
</gene>
<dbReference type="EMBL" id="WHNZ01000086">
    <property type="protein sequence ID" value="NOV04801.1"/>
    <property type="molecule type" value="Genomic_DNA"/>
</dbReference>
<dbReference type="PROSITE" id="PS50983">
    <property type="entry name" value="FE_B12_PBP"/>
    <property type="match status" value="1"/>
</dbReference>
<name>A0ABX1ZXN3_9BACL</name>
<dbReference type="PANTHER" id="PTHR30535:SF34">
    <property type="entry name" value="MOLYBDATE-BINDING PROTEIN MOLA"/>
    <property type="match status" value="1"/>
</dbReference>
<accession>A0ABX1ZXN3</accession>